<evidence type="ECO:0000259" key="1">
    <source>
        <dbReference type="Pfam" id="PF01755"/>
    </source>
</evidence>
<dbReference type="EMBL" id="PYMB01000006">
    <property type="protein sequence ID" value="PSW11833.1"/>
    <property type="molecule type" value="Genomic_DNA"/>
</dbReference>
<dbReference type="AlphaFoldDB" id="A0A2T3NCS7"/>
<protein>
    <submittedName>
        <fullName evidence="2">Epitope biosynthesis protein</fullName>
    </submittedName>
</protein>
<dbReference type="Proteomes" id="UP000241346">
    <property type="component" value="Unassembled WGS sequence"/>
</dbReference>
<dbReference type="InterPro" id="IPR002654">
    <property type="entry name" value="Glyco_trans_25"/>
</dbReference>
<feature type="domain" description="Glycosyl transferase family 25" evidence="1">
    <location>
        <begin position="1"/>
        <end position="178"/>
    </location>
</feature>
<comment type="caution">
    <text evidence="2">The sequence shown here is derived from an EMBL/GenBank/DDBJ whole genome shotgun (WGS) entry which is preliminary data.</text>
</comment>
<dbReference type="CDD" id="cd06532">
    <property type="entry name" value="Glyco_transf_25"/>
    <property type="match status" value="1"/>
</dbReference>
<proteinExistence type="predicted"/>
<gene>
    <name evidence="2" type="ORF">C9J01_15025</name>
</gene>
<evidence type="ECO:0000313" key="3">
    <source>
        <dbReference type="Proteomes" id="UP000241346"/>
    </source>
</evidence>
<accession>A0A2T3NCS7</accession>
<organism evidence="2 3">
    <name type="scientific">Photobacterium rosenbergii</name>
    <dbReference type="NCBI Taxonomy" id="294936"/>
    <lineage>
        <taxon>Bacteria</taxon>
        <taxon>Pseudomonadati</taxon>
        <taxon>Pseudomonadota</taxon>
        <taxon>Gammaproteobacteria</taxon>
        <taxon>Vibrionales</taxon>
        <taxon>Vibrionaceae</taxon>
        <taxon>Photobacterium</taxon>
    </lineage>
</organism>
<dbReference type="RefSeq" id="WP_107298975.1">
    <property type="nucleotide sequence ID" value="NZ_PYMB01000006.1"/>
</dbReference>
<dbReference type="Pfam" id="PF01755">
    <property type="entry name" value="Glyco_transf_25"/>
    <property type="match status" value="1"/>
</dbReference>
<name>A0A2T3NCS7_9GAMM</name>
<sequence>MTKIFVINLPSSVDRRDNISAQFKQLDFAFEIFPAVNGREDKHPLFTKYNEGQSQLYRGKSLSQGQLGCYASHYLLWEKCVELDEPILIIEDDALLHPLQFKAFINQLPKLGDIECVRLFDNKRKAFRSNPVLPLEHITIAKFTKGHMSATGYYLTPKGAQKLLAHSQQWYMAVDIYMDRFWINQVECYGTIPACLTNDPKFESDIGYDAKKPPRSFYTRCKREWFNLNELIKREIHNLRFKIKNNKK</sequence>
<reference evidence="2 3" key="1">
    <citation type="submission" date="2018-03" db="EMBL/GenBank/DDBJ databases">
        <title>Whole genome sequencing of Histamine producing bacteria.</title>
        <authorList>
            <person name="Butler K."/>
        </authorList>
    </citation>
    <scope>NUCLEOTIDE SEQUENCE [LARGE SCALE GENOMIC DNA]</scope>
    <source>
        <strain evidence="2 3">DSM 19138</strain>
    </source>
</reference>
<evidence type="ECO:0000313" key="2">
    <source>
        <dbReference type="EMBL" id="PSW11833.1"/>
    </source>
</evidence>
<dbReference type="OrthoDB" id="9816113at2"/>